<evidence type="ECO:0000256" key="1">
    <source>
        <dbReference type="ARBA" id="ARBA00001947"/>
    </source>
</evidence>
<evidence type="ECO:0000259" key="11">
    <source>
        <dbReference type="Pfam" id="PF05649"/>
    </source>
</evidence>
<reference evidence="12" key="1">
    <citation type="journal article" date="2024" name="Gigascience">
        <title>Chromosome-level genome of the poultry shaft louse Menopon gallinae provides insight into the host-switching and adaptive evolution of parasitic lice.</title>
        <authorList>
            <person name="Xu Y."/>
            <person name="Ma L."/>
            <person name="Liu S."/>
            <person name="Liang Y."/>
            <person name="Liu Q."/>
            <person name="He Z."/>
            <person name="Tian L."/>
            <person name="Duan Y."/>
            <person name="Cai W."/>
            <person name="Li H."/>
            <person name="Song F."/>
        </authorList>
    </citation>
    <scope>NUCLEOTIDE SEQUENCE</scope>
    <source>
        <strain evidence="12">Cailab_2023a</strain>
    </source>
</reference>
<evidence type="ECO:0000256" key="8">
    <source>
        <dbReference type="ARBA" id="ARBA00023049"/>
    </source>
</evidence>
<keyword evidence="6" id="KW-0378">Hydrolase</keyword>
<dbReference type="Pfam" id="PF01431">
    <property type="entry name" value="Peptidase_M13"/>
    <property type="match status" value="1"/>
</dbReference>
<dbReference type="InterPro" id="IPR000718">
    <property type="entry name" value="Peptidase_M13"/>
</dbReference>
<comment type="cofactor">
    <cofactor evidence="1">
        <name>Zn(2+)</name>
        <dbReference type="ChEBI" id="CHEBI:29105"/>
    </cofactor>
</comment>
<dbReference type="AlphaFoldDB" id="A0AAW2HIS0"/>
<evidence type="ECO:0000256" key="6">
    <source>
        <dbReference type="ARBA" id="ARBA00022801"/>
    </source>
</evidence>
<protein>
    <recommendedName>
        <fullName evidence="13">Endothelin-converting enzyme 1</fullName>
    </recommendedName>
</protein>
<gene>
    <name evidence="12" type="ORF">PYX00_007186</name>
</gene>
<dbReference type="Pfam" id="PF05649">
    <property type="entry name" value="Peptidase_M13_N"/>
    <property type="match status" value="1"/>
</dbReference>
<dbReference type="Gene3D" id="1.10.1380.10">
    <property type="entry name" value="Neutral endopeptidase , domain2"/>
    <property type="match status" value="1"/>
</dbReference>
<evidence type="ECO:0000256" key="7">
    <source>
        <dbReference type="ARBA" id="ARBA00022833"/>
    </source>
</evidence>
<evidence type="ECO:0000256" key="2">
    <source>
        <dbReference type="ARBA" id="ARBA00004401"/>
    </source>
</evidence>
<keyword evidence="8" id="KW-0482">Metalloprotease</keyword>
<dbReference type="GO" id="GO:0006508">
    <property type="term" value="P:proteolysis"/>
    <property type="evidence" value="ECO:0007669"/>
    <property type="project" value="UniProtKB-KW"/>
</dbReference>
<keyword evidence="9" id="KW-0472">Membrane</keyword>
<evidence type="ECO:0000256" key="4">
    <source>
        <dbReference type="ARBA" id="ARBA00022670"/>
    </source>
</evidence>
<dbReference type="GO" id="GO:0005886">
    <property type="term" value="C:plasma membrane"/>
    <property type="evidence" value="ECO:0007669"/>
    <property type="project" value="UniProtKB-SubCell"/>
</dbReference>
<name>A0AAW2HIS0_9NEOP</name>
<dbReference type="CDD" id="cd08662">
    <property type="entry name" value="M13"/>
    <property type="match status" value="1"/>
</dbReference>
<keyword evidence="9" id="KW-0812">Transmembrane</keyword>
<feature type="domain" description="Peptidase M13 C-terminal" evidence="10">
    <location>
        <begin position="588"/>
        <end position="799"/>
    </location>
</feature>
<dbReference type="InterPro" id="IPR008753">
    <property type="entry name" value="Peptidase_M13_N"/>
</dbReference>
<dbReference type="PANTHER" id="PTHR11733:SF209">
    <property type="entry name" value="FI20018P1"/>
    <property type="match status" value="1"/>
</dbReference>
<dbReference type="InterPro" id="IPR018497">
    <property type="entry name" value="Peptidase_M13_C"/>
</dbReference>
<keyword evidence="5" id="KW-0479">Metal-binding</keyword>
<dbReference type="EMBL" id="JARGDH010000004">
    <property type="protein sequence ID" value="KAL0269470.1"/>
    <property type="molecule type" value="Genomic_DNA"/>
</dbReference>
<dbReference type="GO" id="GO:0046872">
    <property type="term" value="F:metal ion binding"/>
    <property type="evidence" value="ECO:0007669"/>
    <property type="project" value="UniProtKB-KW"/>
</dbReference>
<comment type="similarity">
    <text evidence="3">Belongs to the peptidase M13 family.</text>
</comment>
<dbReference type="GO" id="GO:0004222">
    <property type="term" value="F:metalloendopeptidase activity"/>
    <property type="evidence" value="ECO:0007669"/>
    <property type="project" value="InterPro"/>
</dbReference>
<evidence type="ECO:0000313" key="12">
    <source>
        <dbReference type="EMBL" id="KAL0269470.1"/>
    </source>
</evidence>
<evidence type="ECO:0000256" key="5">
    <source>
        <dbReference type="ARBA" id="ARBA00022723"/>
    </source>
</evidence>
<dbReference type="PRINTS" id="PR00786">
    <property type="entry name" value="NEPRILYSIN"/>
</dbReference>
<dbReference type="InterPro" id="IPR042089">
    <property type="entry name" value="Peptidase_M13_dom_2"/>
</dbReference>
<organism evidence="12">
    <name type="scientific">Menopon gallinae</name>
    <name type="common">poultry shaft louse</name>
    <dbReference type="NCBI Taxonomy" id="328185"/>
    <lineage>
        <taxon>Eukaryota</taxon>
        <taxon>Metazoa</taxon>
        <taxon>Ecdysozoa</taxon>
        <taxon>Arthropoda</taxon>
        <taxon>Hexapoda</taxon>
        <taxon>Insecta</taxon>
        <taxon>Pterygota</taxon>
        <taxon>Neoptera</taxon>
        <taxon>Paraneoptera</taxon>
        <taxon>Psocodea</taxon>
        <taxon>Troctomorpha</taxon>
        <taxon>Phthiraptera</taxon>
        <taxon>Amblycera</taxon>
        <taxon>Menoponidae</taxon>
        <taxon>Menopon</taxon>
    </lineage>
</organism>
<keyword evidence="9" id="KW-1133">Transmembrane helix</keyword>
<keyword evidence="4" id="KW-0645">Protease</keyword>
<keyword evidence="7" id="KW-0862">Zinc</keyword>
<feature type="transmembrane region" description="Helical" evidence="9">
    <location>
        <begin position="44"/>
        <end position="66"/>
    </location>
</feature>
<evidence type="ECO:0000256" key="9">
    <source>
        <dbReference type="SAM" id="Phobius"/>
    </source>
</evidence>
<dbReference type="SUPFAM" id="SSF55486">
    <property type="entry name" value="Metalloproteases ('zincins'), catalytic domain"/>
    <property type="match status" value="1"/>
</dbReference>
<dbReference type="PANTHER" id="PTHR11733">
    <property type="entry name" value="ZINC METALLOPROTEASE FAMILY M13 NEPRILYSIN-RELATED"/>
    <property type="match status" value="1"/>
</dbReference>
<evidence type="ECO:0008006" key="13">
    <source>
        <dbReference type="Google" id="ProtNLM"/>
    </source>
</evidence>
<feature type="domain" description="Peptidase M13 N-terminal" evidence="11">
    <location>
        <begin position="115"/>
        <end position="525"/>
    </location>
</feature>
<proteinExistence type="inferred from homology"/>
<dbReference type="InterPro" id="IPR024079">
    <property type="entry name" value="MetalloPept_cat_dom_sf"/>
</dbReference>
<dbReference type="PROSITE" id="PS51885">
    <property type="entry name" value="NEPRILYSIN"/>
    <property type="match status" value="1"/>
</dbReference>
<sequence>MDDHNRCELEVDVVQVDQNGRATGSWLCCLPCYWLRRNNSFHKASLTIATLLVTILLVASPVLFLISSLPGDKSKECQYQESECPQRQQRELCDEDQCKLAANRILASISWKADPCRDFYEFACGSWAKKNDSSDRTHSKYQGDPSISFDTLQQNVDRTLQKLLTISANAEPFQKLGLFYKSCLRAGDRRVSLAPMFSLLNNLGGYLPPEAEVPTDLTPLIVSLLRMNGAPLFDLYLDFDQKNATLLLPVVGLPLRFGFNTRFWWYLNKKELVMNFGESYFPGQRERRDSDGANKSKVNKAYAYMKATIEEKRLLVMEKIMQEFMSDNLTAEVKAKETHNTLLFITMLTKLYPREKEIISRSQFKHVHLETNVTDLQRRYPFVQWKYLLEQTLNTQISPNENVLVLIPNYLDSLNKVLPRFTNRIVHNGLLLVFATDTLYELLNTTSSPDWPAFCTRMTVNVFSKAVSALYVRQFRPEYLDQLRMRVTLMFENLKKTLESRMRENTWLDDRGREAVLQKLSSLHGQFLTWPNFWNLTYVATLLDDVRVDPEYFFGNVIRRYQQLRTVPMNFRYYQLEDKKWAYPFVVNAFYVLTMNTIIIPLAVLTQPYFRADLPLYIPYSTMGLIFAHEILHGFDLKGIRYNSKGEAEDLLNHFSRAELESRLDCVVNQFSTTFWRQVNFLGRNVDVQFDWNVTKNENMADISGLQLAYHAWETVIGFENEPALPGIQLNARQLFFLNAAQTYCSMLSPADYIFLVEVDFHTPHPERVNGIMMNSQGFSDAYKCPVGSPMNPKKKCSVW</sequence>
<comment type="caution">
    <text evidence="12">The sequence shown here is derived from an EMBL/GenBank/DDBJ whole genome shotgun (WGS) entry which is preliminary data.</text>
</comment>
<comment type="subcellular location">
    <subcellularLocation>
        <location evidence="2">Cell membrane</location>
        <topology evidence="2">Single-pass type II membrane protein</topology>
    </subcellularLocation>
</comment>
<dbReference type="Gene3D" id="3.40.390.10">
    <property type="entry name" value="Collagenase (Catalytic Domain)"/>
    <property type="match status" value="1"/>
</dbReference>
<evidence type="ECO:0000259" key="10">
    <source>
        <dbReference type="Pfam" id="PF01431"/>
    </source>
</evidence>
<evidence type="ECO:0000256" key="3">
    <source>
        <dbReference type="ARBA" id="ARBA00007357"/>
    </source>
</evidence>
<accession>A0AAW2HIS0</accession>